<dbReference type="PANTHER" id="PTHR43711">
    <property type="entry name" value="TWO-COMPONENT HISTIDINE KINASE"/>
    <property type="match status" value="1"/>
</dbReference>
<dbReference type="SMART" id="SM00388">
    <property type="entry name" value="HisKA"/>
    <property type="match status" value="1"/>
</dbReference>
<dbReference type="GO" id="GO:0000155">
    <property type="term" value="F:phosphorelay sensor kinase activity"/>
    <property type="evidence" value="ECO:0007669"/>
    <property type="project" value="InterPro"/>
</dbReference>
<dbReference type="RefSeq" id="YP_009315281.1">
    <property type="nucleotide sequence ID" value="NC_031666.1"/>
</dbReference>
<dbReference type="SUPFAM" id="SSF47384">
    <property type="entry name" value="Homodimeric domain of signal transducing histidine kinase"/>
    <property type="match status" value="1"/>
</dbReference>
<keyword evidence="11" id="KW-0934">Plastid</keyword>
<evidence type="ECO:0000256" key="9">
    <source>
        <dbReference type="SAM" id="Phobius"/>
    </source>
</evidence>
<keyword evidence="4" id="KW-0597">Phosphoprotein</keyword>
<dbReference type="SUPFAM" id="SSF55785">
    <property type="entry name" value="PYP-like sensor domain (PAS domain)"/>
    <property type="match status" value="1"/>
</dbReference>
<dbReference type="InterPro" id="IPR003594">
    <property type="entry name" value="HATPase_dom"/>
</dbReference>
<keyword evidence="9" id="KW-0812">Transmembrane</keyword>
<dbReference type="InterPro" id="IPR036890">
    <property type="entry name" value="HATPase_C_sf"/>
</dbReference>
<feature type="domain" description="Histidine kinase" evidence="10">
    <location>
        <begin position="231"/>
        <end position="458"/>
    </location>
</feature>
<dbReference type="InterPro" id="IPR003661">
    <property type="entry name" value="HisK_dim/P_dom"/>
</dbReference>
<keyword evidence="9" id="KW-1133">Transmembrane helix</keyword>
<accession>A0A1G4NYZ3</accession>
<dbReference type="Gene3D" id="3.30.565.10">
    <property type="entry name" value="Histidine kinase-like ATPase, C-terminal domain"/>
    <property type="match status" value="1"/>
</dbReference>
<dbReference type="SUPFAM" id="SSF55874">
    <property type="entry name" value="ATPase domain of HSP90 chaperone/DNA topoisomerase II/histidine kinase"/>
    <property type="match status" value="1"/>
</dbReference>
<name>A0A1G4NYZ3_9FLOR</name>
<dbReference type="GO" id="GO:0031969">
    <property type="term" value="C:chloroplast membrane"/>
    <property type="evidence" value="ECO:0007669"/>
    <property type="project" value="UniProtKB-SubCell"/>
</dbReference>
<dbReference type="AlphaFoldDB" id="A0A1G4NYZ3"/>
<dbReference type="SMART" id="SM00387">
    <property type="entry name" value="HATPase_c"/>
    <property type="match status" value="1"/>
</dbReference>
<reference evidence="11" key="2">
    <citation type="submission" date="2016-10" db="EMBL/GenBank/DDBJ databases">
        <authorList>
            <person name="de Groot N.N."/>
        </authorList>
    </citation>
    <scope>NUCLEOTIDE SEQUENCE</scope>
    <source>
        <strain evidence="11">J.0255</strain>
    </source>
</reference>
<dbReference type="FunFam" id="1.10.287.130:FF:000001">
    <property type="entry name" value="Two-component sensor histidine kinase"/>
    <property type="match status" value="1"/>
</dbReference>
<dbReference type="InterPro" id="IPR035965">
    <property type="entry name" value="PAS-like_dom_sf"/>
</dbReference>
<dbReference type="Pfam" id="PF00512">
    <property type="entry name" value="HisKA"/>
    <property type="match status" value="1"/>
</dbReference>
<keyword evidence="11" id="KW-0150">Chloroplast</keyword>
<dbReference type="InterPro" id="IPR050736">
    <property type="entry name" value="Sensor_HK_Regulatory"/>
</dbReference>
<dbReference type="PROSITE" id="PS50109">
    <property type="entry name" value="HIS_KIN"/>
    <property type="match status" value="1"/>
</dbReference>
<dbReference type="Gene3D" id="1.10.287.130">
    <property type="match status" value="1"/>
</dbReference>
<reference evidence="11" key="1">
    <citation type="submission" date="2016-10" db="EMBL/GenBank/DDBJ databases">
        <title>Chloroplast genomes as a tool to resolve red algal phylogenies: a case study in the Nemaliales.</title>
        <authorList>
            <person name="Costa J.F."/>
            <person name="Lin S.M."/>
            <person name="Macaya E.C."/>
            <person name="Fernandez-Garcia C."/>
            <person name="Verbruggen H."/>
        </authorList>
    </citation>
    <scope>NUCLEOTIDE SEQUENCE</scope>
    <source>
        <strain evidence="11">J.0255</strain>
    </source>
</reference>
<evidence type="ECO:0000313" key="11">
    <source>
        <dbReference type="EMBL" id="SCW23736.1"/>
    </source>
</evidence>
<keyword evidence="7" id="KW-0902">Two-component regulatory system</keyword>
<dbReference type="EMBL" id="LT622875">
    <property type="protein sequence ID" value="SCW23736.1"/>
    <property type="molecule type" value="Genomic_DNA"/>
</dbReference>
<dbReference type="CDD" id="cd00130">
    <property type="entry name" value="PAS"/>
    <property type="match status" value="1"/>
</dbReference>
<dbReference type="Gene3D" id="3.30.450.20">
    <property type="entry name" value="PAS domain"/>
    <property type="match status" value="1"/>
</dbReference>
<evidence type="ECO:0000256" key="7">
    <source>
        <dbReference type="ARBA" id="ARBA00023012"/>
    </source>
</evidence>
<organism evidence="11">
    <name type="scientific">Yamadaella caenomyce</name>
    <dbReference type="NCBI Taxonomy" id="259029"/>
    <lineage>
        <taxon>Eukaryota</taxon>
        <taxon>Rhodophyta</taxon>
        <taxon>Florideophyceae</taxon>
        <taxon>Nemaliophycidae</taxon>
        <taxon>Nemaliales</taxon>
        <taxon>Liagoraceae</taxon>
        <taxon>Yamadaella</taxon>
    </lineage>
</organism>
<keyword evidence="5" id="KW-0808">Transferase</keyword>
<evidence type="ECO:0000256" key="6">
    <source>
        <dbReference type="ARBA" id="ARBA00022777"/>
    </source>
</evidence>
<dbReference type="CDD" id="cd00082">
    <property type="entry name" value="HisKA"/>
    <property type="match status" value="1"/>
</dbReference>
<dbReference type="GeneID" id="29998155"/>
<dbReference type="InterPro" id="IPR036097">
    <property type="entry name" value="HisK_dim/P_sf"/>
</dbReference>
<sequence length="458" mass="52671">MDHIEYLLFYPNLYGIAISVLGWLFCILVILFTGLLRCEWLTVLQHFVAELSSGNFYVRLPASKYLFLESLNYDFNLLARRLDMYEKNTIRQLMLEKAKLENMCTIISDGIVLLDLKFNVMFINPSATRDFKFLNSCVIGLPITDFLPIDVNYYIEPVLLDIKKKLTSSTYKQQNDSRVIRIDTINGYMQKCQITITAIQSDYGISGFGIVLCDITHQVGLDEAKTQFISNVSHELRTPLFNIRSFLETLSEYRDSLTERQKSEFLDIANQETQRLTCLINDVLDLSRLESDVLDELSVIEFHELSSSVLQTSQLRANYEKVSLLFQICDNVTSVNGYPNLIIQVLSNLIGNSLKFTFKDGRIVLKVYIIKACSLTRNNSRHKIRVEIIDEGTGISEIDQNRIFDRFVRLENNVHTFKGTGLGLSIVRHIVQKHQSHINVYSELDIGSSFWFDLPLTD</sequence>
<keyword evidence="6" id="KW-0418">Kinase</keyword>
<dbReference type="InterPro" id="IPR005467">
    <property type="entry name" value="His_kinase_dom"/>
</dbReference>
<comment type="subcellular location">
    <subcellularLocation>
        <location evidence="2">Plastid</location>
        <location evidence="2">Chloroplast membrane</location>
        <topology evidence="2">Multi-pass membrane protein</topology>
    </subcellularLocation>
</comment>
<evidence type="ECO:0000256" key="4">
    <source>
        <dbReference type="ARBA" id="ARBA00022553"/>
    </source>
</evidence>
<dbReference type="InterPro" id="IPR000014">
    <property type="entry name" value="PAS"/>
</dbReference>
<dbReference type="EC" id="2.7.13.3" evidence="3"/>
<geneLocation type="chloroplast" evidence="11"/>
<protein>
    <recommendedName>
        <fullName evidence="8">Uncharacterized sensor-like histidine kinase ycf26</fullName>
        <ecNumber evidence="3">2.7.13.3</ecNumber>
    </recommendedName>
</protein>
<proteinExistence type="predicted"/>
<feature type="transmembrane region" description="Helical" evidence="9">
    <location>
        <begin position="12"/>
        <end position="36"/>
    </location>
</feature>
<evidence type="ECO:0000259" key="10">
    <source>
        <dbReference type="PROSITE" id="PS50109"/>
    </source>
</evidence>
<dbReference type="PANTHER" id="PTHR43711:SF13">
    <property type="entry name" value="DRUG SENSORY PROTEIN A"/>
    <property type="match status" value="1"/>
</dbReference>
<evidence type="ECO:0000256" key="2">
    <source>
        <dbReference type="ARBA" id="ARBA00004508"/>
    </source>
</evidence>
<evidence type="ECO:0000256" key="5">
    <source>
        <dbReference type="ARBA" id="ARBA00022679"/>
    </source>
</evidence>
<evidence type="ECO:0000256" key="8">
    <source>
        <dbReference type="ARBA" id="ARBA00069102"/>
    </source>
</evidence>
<dbReference type="PRINTS" id="PR00344">
    <property type="entry name" value="BCTRLSENSOR"/>
</dbReference>
<dbReference type="InterPro" id="IPR004358">
    <property type="entry name" value="Sig_transdc_His_kin-like_C"/>
</dbReference>
<evidence type="ECO:0000256" key="1">
    <source>
        <dbReference type="ARBA" id="ARBA00000085"/>
    </source>
</evidence>
<evidence type="ECO:0000256" key="3">
    <source>
        <dbReference type="ARBA" id="ARBA00012438"/>
    </source>
</evidence>
<keyword evidence="9" id="KW-0472">Membrane</keyword>
<comment type="catalytic activity">
    <reaction evidence="1">
        <text>ATP + protein L-histidine = ADP + protein N-phospho-L-histidine.</text>
        <dbReference type="EC" id="2.7.13.3"/>
    </reaction>
</comment>
<dbReference type="Pfam" id="PF02518">
    <property type="entry name" value="HATPase_c"/>
    <property type="match status" value="1"/>
</dbReference>
<gene>
    <name evidence="11" type="primary">dfr</name>
    <name evidence="11" type="ORF">J0255_47</name>
</gene>